<dbReference type="Gene3D" id="3.80.10.10">
    <property type="entry name" value="Ribonuclease Inhibitor"/>
    <property type="match status" value="3"/>
</dbReference>
<proteinExistence type="predicted"/>
<protein>
    <recommendedName>
        <fullName evidence="5">DUF4476 domain-containing protein</fullName>
    </recommendedName>
</protein>
<feature type="domain" description="DUF4476" evidence="5">
    <location>
        <begin position="663"/>
        <end position="742"/>
    </location>
</feature>
<dbReference type="InterPro" id="IPR051261">
    <property type="entry name" value="NLR"/>
</dbReference>
<comment type="caution">
    <text evidence="6">The sequence shown here is derived from an EMBL/GenBank/DDBJ whole genome shotgun (WGS) entry which is preliminary data.</text>
</comment>
<dbReference type="InterPro" id="IPR028011">
    <property type="entry name" value="DUF4476"/>
</dbReference>
<dbReference type="Pfam" id="PF14771">
    <property type="entry name" value="DUF4476"/>
    <property type="match status" value="1"/>
</dbReference>
<dbReference type="InterPro" id="IPR001611">
    <property type="entry name" value="Leu-rich_rpt"/>
</dbReference>
<feature type="compositionally biased region" description="Low complexity" evidence="4">
    <location>
        <begin position="365"/>
        <end position="381"/>
    </location>
</feature>
<sequence length="1090" mass="118761">MVELSTQGPLNPAGSRVSWKDALSAYSETKESGFALLPSLNRRAIVSRFKQRRGESGFTAQVHTAAPPQLAALTEFTQKNAPNHILAGNPASELPRLKRLAIARLERLLQDANALGQQKQQEVQTNAPVAALDISACPLETPFSPRITSQLGPNNSPALNDDLRRDLLNRIRIQKSQGSVKVTSKTSAAREKQQAETLLPEALQVRHNTPVFDEYQLSIGRLQSGETAARQPDSKADGLTAAAPNNFPPAALDSGGNLRQMETEQADELARLRTAARQAAMPGVLDLSHAKQAGPVGLAALLEFLLESQTISKLKVTHSCLTDGNIQLMMEILCPYAWSITDLDVSYNRLTHHCCEALGPVLRPARPASRPRSSQQAQSSPEHPPPVPRTFRQLGVLTSLALEGNHIGDRGAIALCTALARPCSLTTLNLQACSLTEKSCISLCALLQGNTGLKVLQLGWNQLGAGCAELSPGLAANGSLQQLGLQHNGIGDKAFAHVAAALRANQVLQSLDLTSNGVGRGACAVMADVLPHMALASLNLSHNPIGLSGAQKLLRVYQSGRLQLNLWCCTFLEADGSTGGNGLRANSQHELDLADPVDRQVAQELAELANAHGWEAWRSATLDAKPLKLAAKDNWPSRMPSGGRLTVDFQLTKWPRQAQQVTSSAEFQQLWQDMAAASCPVTDQWRLSYLDVLCLDTWFTMAQALQILSTLAYPGDRIEAIVKLWPRCVDQQNMHLLRAMLGEASFERVMSRLSLLRYFFPANPSGSYSLALGLQAHHIVAVQLLELYVQQHEDGLSTYPCNMSWVHPVLNGAVQDIIDPHEWNLPSHGVLDFSFSDRRPTPDAASVRPLSPLHFSVLCARLSNLSTADGTALLAPPSTAEVKAWFGTAGAQSAVRSASSGVDNLRAWAAGHTITLPQMLRALRIMPNSAARVQLCVMFWARLLGRNKNWPKVIDRLAAGEQVAVCQQLGYSNVLEAAVLDMHYSLRMNYEDEYQVAFRLYKIAAVSTTENMTNFRMNGVEKKVAQGENMWMVMLGGAEEKSRPAIRLDFDFKAEYTATLRQEAATTIQTAWARFRPLKSAIPSQLSLKS</sequence>
<reference evidence="6 7" key="1">
    <citation type="journal article" date="2024" name="Nat. Commun.">
        <title>Phylogenomics reveals the evolutionary origins of lichenization in chlorophyte algae.</title>
        <authorList>
            <person name="Puginier C."/>
            <person name="Libourel C."/>
            <person name="Otte J."/>
            <person name="Skaloud P."/>
            <person name="Haon M."/>
            <person name="Grisel S."/>
            <person name="Petersen M."/>
            <person name="Berrin J.G."/>
            <person name="Delaux P.M."/>
            <person name="Dal Grande F."/>
            <person name="Keller J."/>
        </authorList>
    </citation>
    <scope>NUCLEOTIDE SEQUENCE [LARGE SCALE GENOMIC DNA]</scope>
    <source>
        <strain evidence="6 7">SAG 2523</strain>
    </source>
</reference>
<evidence type="ECO:0000259" key="5">
    <source>
        <dbReference type="Pfam" id="PF14771"/>
    </source>
</evidence>
<evidence type="ECO:0000256" key="4">
    <source>
        <dbReference type="SAM" id="MobiDB-lite"/>
    </source>
</evidence>
<dbReference type="Pfam" id="PF13516">
    <property type="entry name" value="LRR_6"/>
    <property type="match status" value="3"/>
</dbReference>
<keyword evidence="7" id="KW-1185">Reference proteome</keyword>
<dbReference type="GO" id="GO:0005930">
    <property type="term" value="C:axoneme"/>
    <property type="evidence" value="ECO:0007669"/>
    <property type="project" value="UniProtKB-SubCell"/>
</dbReference>
<dbReference type="PANTHER" id="PTHR24106">
    <property type="entry name" value="NACHT, LRR AND CARD DOMAINS-CONTAINING"/>
    <property type="match status" value="1"/>
</dbReference>
<dbReference type="SUPFAM" id="SSF52047">
    <property type="entry name" value="RNI-like"/>
    <property type="match status" value="1"/>
</dbReference>
<dbReference type="AlphaFoldDB" id="A0AAW1T8I1"/>
<dbReference type="SMART" id="SM00368">
    <property type="entry name" value="LRR_RI"/>
    <property type="match status" value="6"/>
</dbReference>
<feature type="region of interest" description="Disordered" evidence="4">
    <location>
        <begin position="225"/>
        <end position="244"/>
    </location>
</feature>
<accession>A0AAW1T8I1</accession>
<comment type="subcellular location">
    <subcellularLocation>
        <location evidence="1">Cytoplasm</location>
        <location evidence="1">Cytoskeleton</location>
        <location evidence="1">Cilium axoneme</location>
    </subcellularLocation>
</comment>
<dbReference type="EMBL" id="JALJOV010000265">
    <property type="protein sequence ID" value="KAK9865266.1"/>
    <property type="molecule type" value="Genomic_DNA"/>
</dbReference>
<evidence type="ECO:0000256" key="1">
    <source>
        <dbReference type="ARBA" id="ARBA00004430"/>
    </source>
</evidence>
<dbReference type="InterPro" id="IPR032675">
    <property type="entry name" value="LRR_dom_sf"/>
</dbReference>
<name>A0AAW1T8I1_9CHLO</name>
<dbReference type="Proteomes" id="UP001485043">
    <property type="component" value="Unassembled WGS sequence"/>
</dbReference>
<gene>
    <name evidence="6" type="ORF">WJX84_009087</name>
</gene>
<evidence type="ECO:0000256" key="3">
    <source>
        <dbReference type="ARBA" id="ARBA00022737"/>
    </source>
</evidence>
<keyword evidence="2" id="KW-0433">Leucine-rich repeat</keyword>
<evidence type="ECO:0000313" key="6">
    <source>
        <dbReference type="EMBL" id="KAK9865266.1"/>
    </source>
</evidence>
<organism evidence="6 7">
    <name type="scientific">Apatococcus fuscideae</name>
    <dbReference type="NCBI Taxonomy" id="2026836"/>
    <lineage>
        <taxon>Eukaryota</taxon>
        <taxon>Viridiplantae</taxon>
        <taxon>Chlorophyta</taxon>
        <taxon>core chlorophytes</taxon>
        <taxon>Trebouxiophyceae</taxon>
        <taxon>Chlorellales</taxon>
        <taxon>Chlorellaceae</taxon>
        <taxon>Apatococcus</taxon>
    </lineage>
</organism>
<evidence type="ECO:0000256" key="2">
    <source>
        <dbReference type="ARBA" id="ARBA00022614"/>
    </source>
</evidence>
<evidence type="ECO:0000313" key="7">
    <source>
        <dbReference type="Proteomes" id="UP001485043"/>
    </source>
</evidence>
<feature type="region of interest" description="Disordered" evidence="4">
    <location>
        <begin position="365"/>
        <end position="388"/>
    </location>
</feature>
<keyword evidence="3" id="KW-0677">Repeat</keyword>